<dbReference type="AlphaFoldDB" id="A0A0F9C3N5"/>
<dbReference type="EMBL" id="LAZR01034970">
    <property type="protein sequence ID" value="KKL28789.1"/>
    <property type="molecule type" value="Genomic_DNA"/>
</dbReference>
<accession>A0A0F9C3N5</accession>
<proteinExistence type="predicted"/>
<gene>
    <name evidence="1" type="ORF">LCGC14_2371610</name>
</gene>
<reference evidence="1" key="1">
    <citation type="journal article" date="2015" name="Nature">
        <title>Complex archaea that bridge the gap between prokaryotes and eukaryotes.</title>
        <authorList>
            <person name="Spang A."/>
            <person name="Saw J.H."/>
            <person name="Jorgensen S.L."/>
            <person name="Zaremba-Niedzwiedzka K."/>
            <person name="Martijn J."/>
            <person name="Lind A.E."/>
            <person name="van Eijk R."/>
            <person name="Schleper C."/>
            <person name="Guy L."/>
            <person name="Ettema T.J."/>
        </authorList>
    </citation>
    <scope>NUCLEOTIDE SEQUENCE</scope>
</reference>
<name>A0A0F9C3N5_9ZZZZ</name>
<comment type="caution">
    <text evidence="1">The sequence shown here is derived from an EMBL/GenBank/DDBJ whole genome shotgun (WGS) entry which is preliminary data.</text>
</comment>
<sequence length="61" mass="6659">MSERPQRGTANERIGQQAVDLAVARNQRKALRKALRTFGSHRGEAKGAESPCWPTCSCGFA</sequence>
<evidence type="ECO:0000313" key="1">
    <source>
        <dbReference type="EMBL" id="KKL28789.1"/>
    </source>
</evidence>
<organism evidence="1">
    <name type="scientific">marine sediment metagenome</name>
    <dbReference type="NCBI Taxonomy" id="412755"/>
    <lineage>
        <taxon>unclassified sequences</taxon>
        <taxon>metagenomes</taxon>
        <taxon>ecological metagenomes</taxon>
    </lineage>
</organism>
<protein>
    <submittedName>
        <fullName evidence="1">Uncharacterized protein</fullName>
    </submittedName>
</protein>